<dbReference type="EMBL" id="JAAPAO010000165">
    <property type="protein sequence ID" value="KAF4669735.1"/>
    <property type="molecule type" value="Genomic_DNA"/>
</dbReference>
<reference evidence="3 4" key="1">
    <citation type="submission" date="2020-04" db="EMBL/GenBank/DDBJ databases">
        <title>Perkinsus chesapeaki whole genome sequence.</title>
        <authorList>
            <person name="Bogema D.R."/>
        </authorList>
    </citation>
    <scope>NUCLEOTIDE SEQUENCE [LARGE SCALE GENOMIC DNA]</scope>
    <source>
        <strain evidence="3">ATCC PRA-425</strain>
    </source>
</reference>
<feature type="compositionally biased region" description="Basic and acidic residues" evidence="1">
    <location>
        <begin position="104"/>
        <end position="122"/>
    </location>
</feature>
<evidence type="ECO:0000313" key="3">
    <source>
        <dbReference type="EMBL" id="KAF4669735.1"/>
    </source>
</evidence>
<feature type="transmembrane region" description="Helical" evidence="2">
    <location>
        <begin position="1448"/>
        <end position="1473"/>
    </location>
</feature>
<feature type="transmembrane region" description="Helical" evidence="2">
    <location>
        <begin position="383"/>
        <end position="404"/>
    </location>
</feature>
<keyword evidence="2" id="KW-0472">Membrane</keyword>
<organism evidence="3 4">
    <name type="scientific">Perkinsus chesapeaki</name>
    <name type="common">Clam parasite</name>
    <name type="synonym">Perkinsus andrewsi</name>
    <dbReference type="NCBI Taxonomy" id="330153"/>
    <lineage>
        <taxon>Eukaryota</taxon>
        <taxon>Sar</taxon>
        <taxon>Alveolata</taxon>
        <taxon>Perkinsozoa</taxon>
        <taxon>Perkinsea</taxon>
        <taxon>Perkinsida</taxon>
        <taxon>Perkinsidae</taxon>
        <taxon>Perkinsus</taxon>
    </lineage>
</organism>
<feature type="transmembrane region" description="Helical" evidence="2">
    <location>
        <begin position="568"/>
        <end position="586"/>
    </location>
</feature>
<feature type="transmembrane region" description="Helical" evidence="2">
    <location>
        <begin position="967"/>
        <end position="986"/>
    </location>
</feature>
<keyword evidence="4" id="KW-1185">Reference proteome</keyword>
<feature type="region of interest" description="Disordered" evidence="1">
    <location>
        <begin position="2077"/>
        <end position="2105"/>
    </location>
</feature>
<feature type="region of interest" description="Disordered" evidence="1">
    <location>
        <begin position="1168"/>
        <end position="1188"/>
    </location>
</feature>
<feature type="transmembrane region" description="Helical" evidence="2">
    <location>
        <begin position="619"/>
        <end position="641"/>
    </location>
</feature>
<feature type="compositionally biased region" description="Polar residues" evidence="1">
    <location>
        <begin position="1"/>
        <end position="19"/>
    </location>
</feature>
<feature type="compositionally biased region" description="Low complexity" evidence="1">
    <location>
        <begin position="65"/>
        <end position="77"/>
    </location>
</feature>
<dbReference type="OrthoDB" id="442470at2759"/>
<feature type="transmembrane region" description="Helical" evidence="2">
    <location>
        <begin position="1979"/>
        <end position="2002"/>
    </location>
</feature>
<gene>
    <name evidence="3" type="ORF">FOL47_002385</name>
</gene>
<feature type="transmembrane region" description="Helical" evidence="2">
    <location>
        <begin position="1675"/>
        <end position="1696"/>
    </location>
</feature>
<sequence>MSSSRSTYRAQGSSVNDPTRQGRHARSSSPNQRTPRGPPPRAPSPSFGPRRPPLHPSTPKLATGSPRRASPSRKASPPAAPPLPLYVQEIDSGDEASPPPAEIDEPKATRIRESPPKFRNRADSFGSDAGVSVGDFPNDITSDGAAMMVSAATTKDGSVRIGETPMEEMMRHERKYFRSTLPKKLVNPCGCFCRIVSTVIWIAISIIVSASVYTQSTGWVEGLTCIQPAHTYGAVPGYSKVFAAWDVTGTHDTIEGTRCRVWFQFDPRVGVSQTAVRAITQYSIDTGALCGYYSEDEFGGDCAGGHCWTCISSIPCTHTVGQSVPIGEDSEVSWTDQRFPVFYPNSSAPPLELRMDDDHEVIVNNAVIGLEPVCSVDGNVTPGHIIVVQGFIITGMLLVLFVIIREMYLWWCKIQQNHKRAVDCSVIACHMHEVRREMRRRVEGQWETEAVRRMVDSQRHAESEGERRDGSLSPGARGFSADQDSPSGLRSNVQRHFEHGSILSHDPSPTAMLARAHSTTKFGIGAMNPLCRDRAAGWDVQVKNMRVGLRRRQRTALVRGVLKTMIRAFLFLILHILACLFVFAVSPRQLFDSSWWSILDAARGIQQVGTGSPWVFTDLLVLVDVALLILMAIPSAVRASWWPRGDFKSDRMTSSDAPTKRAHEFSPLDKSARQMTVVDQDVCVIIVIRSGSCADFTKRKRIAKLVRRCENLFPCEAPGFSRVFVVDHGTGLMPADDCWKMLQDTVSPHINYAYLPEDDKAVAIHWANKSWVSSQVRRYNANTSGPKVAIFRYAMVIDDVDGVDDFLLPTSMDVDVKEIASKGVNLVWFPSTVRPVVQGQDQSVWVDDYLLKKDSIVSLTQEKLGRSAVVTPQKCVCLWNRRVLYEVMERMSGSDGKDMTNAELTQRMSIEQMKMKGASSMMAAPQVRVTNHDQFGSHCREWRILCTLMLESINPFVCTASRWAAKLWILLYYVVPAFFIITRPFYLGTLLLRAPIDIPILLAIYYVILNVLSVSLTLLALRKRPEIKRHWTIPLLLFVLPLYKLAYDIAYLHTSLFHTMFKLCASYPSIREGEKKPCGAGVPPLPGSSTVDWFSVWVTEDEIEVLKGRGKSIHKSGGAVWVAPEKGNRSGVTVAATGAIIEYYAQHGDEGMDAMGLEENDLMKREGKAAGNTSSDDSFFEGEYSSPVPARQPRIEVPRYRADTFRSDGGDSDFNSDAEGSVMGDADLAGRRGRVVGPAMVASDRSFGAILKQERQYLLSRTPPPFLSPLPEILRVIGSIIALILAVGVAVTAMVGSINWITALNCPYPAIPFAASENIDGLYCRVRVSYSSVTQQQQDWATIYSPYTTSVANRNGNLGCTQISNNEVSCLSAIPCDFAVQLSSDGTSCPANTILWTEGEFNDNILPFGGSCQYLLALDLQQYLVSGAGISVEPFCTANGDVPPGKVIIANALLVLCAGWVIFIVIGEIRVYVKRQRKARLEEVDRKVMEPKLPGVHAAYRRRVQASWTEQANREHRRLMEKQAEEQHSDTDSVKSPQSVFSVDLDSPSGLRSNVHMAFEHGNLQDLAGGLVKTVDESGNPIHPYARFQSKEWRARVSVALLEIRYRAKMAVKRGVLYWSLTMVLGWILLFLCCLLVVGVFPNQIYQNSGKLDLLDYINNGADGESVPAVAVIDWLVILDGLILTILAFLPALLSSRWPSLPTARRSSAGRSMSESGNPVAAINREEIADEDVTDVCVIMALHSGCCTDPIKRARVRKILRRCTSLFPPKVHGCSPIFVVEVGNELAPADDCCKMIQDSVSPDINYAYLPEDNKSMAIYWANKSWVPSVLRYANPQENRNSAFRYALLITDADSDDDLMLPVALDLNTQDYRRHGIKVVWYMPTVRGVSNMPLVTMEDYMVKQRAIMSFTQEKLGGSCVVTPLKSVMLWDRAALHRTLAGFMGINADDAPGFLQPSLMMDRYLRHDFETSLGGSQPALIGVYFGIYFVVFHGISVALMAITLRNRRDVRRQWNWFVATVMLPFYKIYQYVMDVYPALLHVMFSIRKIPGGRQNMHTGTSVPLPPAKDVDWFTVWKSGSDTSASNIPGDIDDTDQKRRDKRKKARR</sequence>
<accession>A0A7J6MDV2</accession>
<feature type="compositionally biased region" description="Basic and acidic residues" evidence="1">
    <location>
        <begin position="453"/>
        <end position="470"/>
    </location>
</feature>
<evidence type="ECO:0000256" key="1">
    <source>
        <dbReference type="SAM" id="MobiDB-lite"/>
    </source>
</evidence>
<name>A0A7J6MDV2_PERCH</name>
<feature type="transmembrane region" description="Helical" evidence="2">
    <location>
        <begin position="1616"/>
        <end position="1641"/>
    </location>
</feature>
<dbReference type="Proteomes" id="UP000591131">
    <property type="component" value="Unassembled WGS sequence"/>
</dbReference>
<feature type="transmembrane region" description="Helical" evidence="2">
    <location>
        <begin position="998"/>
        <end position="1021"/>
    </location>
</feature>
<feature type="transmembrane region" description="Helical" evidence="2">
    <location>
        <begin position="1276"/>
        <end position="1301"/>
    </location>
</feature>
<feature type="compositionally biased region" description="Basic and acidic residues" evidence="1">
    <location>
        <begin position="1512"/>
        <end position="1533"/>
    </location>
</feature>
<evidence type="ECO:0000313" key="4">
    <source>
        <dbReference type="Proteomes" id="UP000591131"/>
    </source>
</evidence>
<feature type="region of interest" description="Disordered" evidence="1">
    <location>
        <begin position="1511"/>
        <end position="1540"/>
    </location>
</feature>
<protein>
    <submittedName>
        <fullName evidence="3">Uncharacterized protein</fullName>
    </submittedName>
</protein>
<keyword evidence="2" id="KW-1133">Transmembrane helix</keyword>
<evidence type="ECO:0000256" key="2">
    <source>
        <dbReference type="SAM" id="Phobius"/>
    </source>
</evidence>
<proteinExistence type="predicted"/>
<comment type="caution">
    <text evidence="3">The sequence shown here is derived from an EMBL/GenBank/DDBJ whole genome shotgun (WGS) entry which is preliminary data.</text>
</comment>
<keyword evidence="2" id="KW-0812">Transmembrane</keyword>
<feature type="region of interest" description="Disordered" evidence="1">
    <location>
        <begin position="1"/>
        <end position="126"/>
    </location>
</feature>
<feature type="region of interest" description="Disordered" evidence="1">
    <location>
        <begin position="453"/>
        <end position="490"/>
    </location>
</feature>
<feature type="transmembrane region" description="Helical" evidence="2">
    <location>
        <begin position="2026"/>
        <end position="2044"/>
    </location>
</feature>